<dbReference type="InterPro" id="IPR041588">
    <property type="entry name" value="Integrase_H2C2"/>
</dbReference>
<evidence type="ECO:0000313" key="6">
    <source>
        <dbReference type="EMBL" id="OAF71753.1"/>
    </source>
</evidence>
<dbReference type="GO" id="GO:0005737">
    <property type="term" value="C:cytoplasm"/>
    <property type="evidence" value="ECO:0007669"/>
    <property type="project" value="UniProtKB-SubCell"/>
</dbReference>
<evidence type="ECO:0000256" key="2">
    <source>
        <dbReference type="ARBA" id="ARBA00004496"/>
    </source>
</evidence>
<dbReference type="GO" id="GO:0001939">
    <property type="term" value="C:female pronucleus"/>
    <property type="evidence" value="ECO:0007669"/>
    <property type="project" value="TreeGrafter"/>
</dbReference>
<dbReference type="EMBL" id="LWCA01000026">
    <property type="protein sequence ID" value="OAF71753.1"/>
    <property type="molecule type" value="Genomic_DNA"/>
</dbReference>
<keyword evidence="4" id="KW-0539">Nucleus</keyword>
<comment type="subcellular location">
    <subcellularLocation>
        <location evidence="2">Cytoplasm</location>
    </subcellularLocation>
    <subcellularLocation>
        <location evidence="1">Nucleus</location>
    </subcellularLocation>
</comment>
<protein>
    <recommendedName>
        <fullName evidence="5">Integrase zinc-binding domain-containing protein</fullName>
    </recommendedName>
</protein>
<comment type="caution">
    <text evidence="6">The sequence shown here is derived from an EMBL/GenBank/DDBJ whole genome shotgun (WGS) entry which is preliminary data.</text>
</comment>
<sequence>MKKREIIKIPERERWWRCLIKNTPDPGHYKVKSNLDLLESQSASCAFKSSSRLKNFADINTKKGQYLLPGAYSVDSFVDKIQIGKPSSSFTSIAREKIDKKRKIKKIVELAEKKTPLIVDRQQKLSWYLKSKIIRLPSKEFLPKAGPAPGLYEVHLSKIVPIKSSFVSKTERFKVAKNVKTPGPGTYDKIVQYPFIKNLKKMSEKYGESQRLDANCRMAIQRCLNGRRMLSEAEYGLYWIIRNRLSIRDDSLVYTRESSFLVIMPVAKRRDVMSKYHEVFGGSHVGITKLVDVIRLSYFWPGIVIDIVDFNDKESLNDTPSTSF</sequence>
<dbReference type="Pfam" id="PF07004">
    <property type="entry name" value="SHIPPO-rpt"/>
    <property type="match status" value="3"/>
</dbReference>
<organism evidence="6 7">
    <name type="scientific">Intoshia linei</name>
    <dbReference type="NCBI Taxonomy" id="1819745"/>
    <lineage>
        <taxon>Eukaryota</taxon>
        <taxon>Metazoa</taxon>
        <taxon>Spiralia</taxon>
        <taxon>Lophotrochozoa</taxon>
        <taxon>Mesozoa</taxon>
        <taxon>Orthonectida</taxon>
        <taxon>Rhopaluridae</taxon>
        <taxon>Intoshia</taxon>
    </lineage>
</organism>
<dbReference type="GO" id="GO:0001940">
    <property type="term" value="C:male pronucleus"/>
    <property type="evidence" value="ECO:0007669"/>
    <property type="project" value="TreeGrafter"/>
</dbReference>
<gene>
    <name evidence="6" type="ORF">A3Q56_00448</name>
</gene>
<keyword evidence="3" id="KW-0963">Cytoplasm</keyword>
<dbReference type="Gene3D" id="1.10.340.70">
    <property type="match status" value="1"/>
</dbReference>
<evidence type="ECO:0000256" key="1">
    <source>
        <dbReference type="ARBA" id="ARBA00004123"/>
    </source>
</evidence>
<accession>A0A177BDH6</accession>
<evidence type="ECO:0000256" key="3">
    <source>
        <dbReference type="ARBA" id="ARBA00022490"/>
    </source>
</evidence>
<evidence type="ECO:0000259" key="5">
    <source>
        <dbReference type="Pfam" id="PF17921"/>
    </source>
</evidence>
<dbReference type="PANTHER" id="PTHR35678:SF1">
    <property type="entry name" value="PROTEIN STPG4"/>
    <property type="match status" value="1"/>
</dbReference>
<proteinExistence type="predicted"/>
<keyword evidence="7" id="KW-1185">Reference proteome</keyword>
<dbReference type="OrthoDB" id="6228811at2759"/>
<name>A0A177BDH6_9BILA</name>
<dbReference type="GO" id="GO:0042393">
    <property type="term" value="F:histone binding"/>
    <property type="evidence" value="ECO:0007669"/>
    <property type="project" value="TreeGrafter"/>
</dbReference>
<dbReference type="GO" id="GO:0044727">
    <property type="term" value="P:epigenetic programing of male pronucleus"/>
    <property type="evidence" value="ECO:0007669"/>
    <property type="project" value="TreeGrafter"/>
</dbReference>
<feature type="domain" description="Integrase zinc-binding" evidence="5">
    <location>
        <begin position="265"/>
        <end position="310"/>
    </location>
</feature>
<evidence type="ECO:0000313" key="7">
    <source>
        <dbReference type="Proteomes" id="UP000078046"/>
    </source>
</evidence>
<dbReference type="Proteomes" id="UP000078046">
    <property type="component" value="Unassembled WGS sequence"/>
</dbReference>
<dbReference type="AlphaFoldDB" id="A0A177BDH6"/>
<dbReference type="Pfam" id="PF17921">
    <property type="entry name" value="Integrase_H2C2"/>
    <property type="match status" value="1"/>
</dbReference>
<dbReference type="PANTHER" id="PTHR35678">
    <property type="entry name" value="PROTEIN STPG4"/>
    <property type="match status" value="1"/>
</dbReference>
<dbReference type="GO" id="GO:0003682">
    <property type="term" value="F:chromatin binding"/>
    <property type="evidence" value="ECO:0007669"/>
    <property type="project" value="TreeGrafter"/>
</dbReference>
<evidence type="ECO:0000256" key="4">
    <source>
        <dbReference type="ARBA" id="ARBA00023242"/>
    </source>
</evidence>
<dbReference type="InterPro" id="IPR010736">
    <property type="entry name" value="SHIPPO-rpt"/>
</dbReference>
<dbReference type="GO" id="GO:0042585">
    <property type="term" value="C:germinal vesicle"/>
    <property type="evidence" value="ECO:0007669"/>
    <property type="project" value="TreeGrafter"/>
</dbReference>
<reference evidence="6 7" key="1">
    <citation type="submission" date="2016-04" db="EMBL/GenBank/DDBJ databases">
        <title>The genome of Intoshia linei affirms orthonectids as highly simplified spiralians.</title>
        <authorList>
            <person name="Mikhailov K.V."/>
            <person name="Slusarev G.S."/>
            <person name="Nikitin M.A."/>
            <person name="Logacheva M.D."/>
            <person name="Penin A."/>
            <person name="Aleoshin V."/>
            <person name="Panchin Y.V."/>
        </authorList>
    </citation>
    <scope>NUCLEOTIDE SEQUENCE [LARGE SCALE GENOMIC DNA]</scope>
    <source>
        <strain evidence="6">Intl2013</strain>
        <tissue evidence="6">Whole animal</tissue>
    </source>
</reference>